<protein>
    <submittedName>
        <fullName evidence="1">Uncharacterized protein</fullName>
    </submittedName>
</protein>
<keyword evidence="2" id="KW-1185">Reference proteome</keyword>
<sequence>MTRVLNFFLNHLFTSHEGESLATNLAKCNKWRKYGILLVGIS</sequence>
<proteinExistence type="predicted"/>
<accession>A0A3N7EXC9</accession>
<dbReference type="EMBL" id="CM009294">
    <property type="protein sequence ID" value="RQO90346.1"/>
    <property type="molecule type" value="Genomic_DNA"/>
</dbReference>
<evidence type="ECO:0000313" key="2">
    <source>
        <dbReference type="Proteomes" id="UP000006729"/>
    </source>
</evidence>
<gene>
    <name evidence="1" type="ORF">POPTR_005G105650</name>
</gene>
<evidence type="ECO:0000313" key="1">
    <source>
        <dbReference type="EMBL" id="RQO90346.1"/>
    </source>
</evidence>
<reference evidence="1 2" key="1">
    <citation type="journal article" date="2006" name="Science">
        <title>The genome of black cottonwood, Populus trichocarpa (Torr. &amp; Gray).</title>
        <authorList>
            <person name="Tuskan G.A."/>
            <person name="Difazio S."/>
            <person name="Jansson S."/>
            <person name="Bohlmann J."/>
            <person name="Grigoriev I."/>
            <person name="Hellsten U."/>
            <person name="Putnam N."/>
            <person name="Ralph S."/>
            <person name="Rombauts S."/>
            <person name="Salamov A."/>
            <person name="Schein J."/>
            <person name="Sterck L."/>
            <person name="Aerts A."/>
            <person name="Bhalerao R.R."/>
            <person name="Bhalerao R.P."/>
            <person name="Blaudez D."/>
            <person name="Boerjan W."/>
            <person name="Brun A."/>
            <person name="Brunner A."/>
            <person name="Busov V."/>
            <person name="Campbell M."/>
            <person name="Carlson J."/>
            <person name="Chalot M."/>
            <person name="Chapman J."/>
            <person name="Chen G.L."/>
            <person name="Cooper D."/>
            <person name="Coutinho P.M."/>
            <person name="Couturier J."/>
            <person name="Covert S."/>
            <person name="Cronk Q."/>
            <person name="Cunningham R."/>
            <person name="Davis J."/>
            <person name="Degroeve S."/>
            <person name="Dejardin A."/>
            <person name="Depamphilis C."/>
            <person name="Detter J."/>
            <person name="Dirks B."/>
            <person name="Dubchak I."/>
            <person name="Duplessis S."/>
            <person name="Ehlting J."/>
            <person name="Ellis B."/>
            <person name="Gendler K."/>
            <person name="Goodstein D."/>
            <person name="Gribskov M."/>
            <person name="Grimwood J."/>
            <person name="Groover A."/>
            <person name="Gunter L."/>
            <person name="Hamberger B."/>
            <person name="Heinze B."/>
            <person name="Helariutta Y."/>
            <person name="Henrissat B."/>
            <person name="Holligan D."/>
            <person name="Holt R."/>
            <person name="Huang W."/>
            <person name="Islam-Faridi N."/>
            <person name="Jones S."/>
            <person name="Jones-Rhoades M."/>
            <person name="Jorgensen R."/>
            <person name="Joshi C."/>
            <person name="Kangasjarvi J."/>
            <person name="Karlsson J."/>
            <person name="Kelleher C."/>
            <person name="Kirkpatrick R."/>
            <person name="Kirst M."/>
            <person name="Kohler A."/>
            <person name="Kalluri U."/>
            <person name="Larimer F."/>
            <person name="Leebens-Mack J."/>
            <person name="Leple J.C."/>
            <person name="Locascio P."/>
            <person name="Lou Y."/>
            <person name="Lucas S."/>
            <person name="Martin F."/>
            <person name="Montanini B."/>
            <person name="Napoli C."/>
            <person name="Nelson D.R."/>
            <person name="Nelson C."/>
            <person name="Nieminen K."/>
            <person name="Nilsson O."/>
            <person name="Pereda V."/>
            <person name="Peter G."/>
            <person name="Philippe R."/>
            <person name="Pilate G."/>
            <person name="Poliakov A."/>
            <person name="Razumovskaya J."/>
            <person name="Richardson P."/>
            <person name="Rinaldi C."/>
            <person name="Ritland K."/>
            <person name="Rouze P."/>
            <person name="Ryaboy D."/>
            <person name="Schmutz J."/>
            <person name="Schrader J."/>
            <person name="Segerman B."/>
            <person name="Shin H."/>
            <person name="Siddiqui A."/>
            <person name="Sterky F."/>
            <person name="Terry A."/>
            <person name="Tsai C.J."/>
            <person name="Uberbacher E."/>
            <person name="Unneberg P."/>
            <person name="Vahala J."/>
            <person name="Wall K."/>
            <person name="Wessler S."/>
            <person name="Yang G."/>
            <person name="Yin T."/>
            <person name="Douglas C."/>
            <person name="Marra M."/>
            <person name="Sandberg G."/>
            <person name="Van de Peer Y."/>
            <person name="Rokhsar D."/>
        </authorList>
    </citation>
    <scope>NUCLEOTIDE SEQUENCE [LARGE SCALE GENOMIC DNA]</scope>
    <source>
        <strain evidence="2">cv. Nisqually</strain>
    </source>
</reference>
<organism evidence="1 2">
    <name type="scientific">Populus trichocarpa</name>
    <name type="common">Western balsam poplar</name>
    <name type="synonym">Populus balsamifera subsp. trichocarpa</name>
    <dbReference type="NCBI Taxonomy" id="3694"/>
    <lineage>
        <taxon>Eukaryota</taxon>
        <taxon>Viridiplantae</taxon>
        <taxon>Streptophyta</taxon>
        <taxon>Embryophyta</taxon>
        <taxon>Tracheophyta</taxon>
        <taxon>Spermatophyta</taxon>
        <taxon>Magnoliopsida</taxon>
        <taxon>eudicotyledons</taxon>
        <taxon>Gunneridae</taxon>
        <taxon>Pentapetalae</taxon>
        <taxon>rosids</taxon>
        <taxon>fabids</taxon>
        <taxon>Malpighiales</taxon>
        <taxon>Salicaceae</taxon>
        <taxon>Saliceae</taxon>
        <taxon>Populus</taxon>
    </lineage>
</organism>
<dbReference type="Proteomes" id="UP000006729">
    <property type="component" value="Chromosome 5"/>
</dbReference>
<dbReference type="InParanoid" id="A0A3N7EXC9"/>
<dbReference type="AlphaFoldDB" id="A0A3N7EXC9"/>
<name>A0A3N7EXC9_POPTR</name>